<dbReference type="GO" id="GO:0009055">
    <property type="term" value="F:electron transfer activity"/>
    <property type="evidence" value="ECO:0007669"/>
    <property type="project" value="TreeGrafter"/>
</dbReference>
<dbReference type="GO" id="GO:0045454">
    <property type="term" value="P:cell redox homeostasis"/>
    <property type="evidence" value="ECO:0007669"/>
    <property type="project" value="InterPro"/>
</dbReference>
<evidence type="ECO:0000313" key="9">
    <source>
        <dbReference type="EMBL" id="CRY84335.1"/>
    </source>
</evidence>
<dbReference type="Gene3D" id="3.40.30.10">
    <property type="entry name" value="Glutaredoxin"/>
    <property type="match status" value="1"/>
</dbReference>
<geneLocation type="plasmid" evidence="9">
    <name>2</name>
</geneLocation>
<organism evidence="9 10">
    <name type="scientific">Nocardia farcinica</name>
    <dbReference type="NCBI Taxonomy" id="37329"/>
    <lineage>
        <taxon>Bacteria</taxon>
        <taxon>Bacillati</taxon>
        <taxon>Actinomycetota</taxon>
        <taxon>Actinomycetes</taxon>
        <taxon>Mycobacteriales</taxon>
        <taxon>Nocardiaceae</taxon>
        <taxon>Nocardia</taxon>
    </lineage>
</organism>
<dbReference type="InterPro" id="IPR011909">
    <property type="entry name" value="GlrX_NrdH"/>
</dbReference>
<dbReference type="Pfam" id="PF00462">
    <property type="entry name" value="Glutaredoxin"/>
    <property type="match status" value="1"/>
</dbReference>
<gene>
    <name evidence="9" type="primary">nrdH_3</name>
    <name evidence="9" type="ORF">ERS450000_05984</name>
</gene>
<dbReference type="Proteomes" id="UP000057820">
    <property type="component" value="Plasmid 2"/>
</dbReference>
<feature type="domain" description="Glutaredoxin" evidence="8">
    <location>
        <begin position="3"/>
        <end position="61"/>
    </location>
</feature>
<dbReference type="EMBL" id="LN868939">
    <property type="protein sequence ID" value="CRY84335.1"/>
    <property type="molecule type" value="Genomic_DNA"/>
</dbReference>
<dbReference type="PANTHER" id="PTHR34386:SF1">
    <property type="entry name" value="GLUTAREDOXIN-LIKE PROTEIN NRDH"/>
    <property type="match status" value="1"/>
</dbReference>
<name>A0A0H5P8Z3_NOCFR</name>
<evidence type="ECO:0000256" key="2">
    <source>
        <dbReference type="ARBA" id="ARBA00007787"/>
    </source>
</evidence>
<keyword evidence="6" id="KW-1015">Disulfide bond</keyword>
<comment type="similarity">
    <text evidence="2">Belongs to the glutaredoxin family.</text>
</comment>
<dbReference type="SUPFAM" id="SSF52833">
    <property type="entry name" value="Thioredoxin-like"/>
    <property type="match status" value="1"/>
</dbReference>
<evidence type="ECO:0000259" key="8">
    <source>
        <dbReference type="Pfam" id="PF00462"/>
    </source>
</evidence>
<keyword evidence="5" id="KW-0249">Electron transport</keyword>
<dbReference type="InterPro" id="IPR036249">
    <property type="entry name" value="Thioredoxin-like_sf"/>
</dbReference>
<protein>
    <recommendedName>
        <fullName evidence="3">Glutaredoxin-like protein NrdH</fullName>
    </recommendedName>
</protein>
<dbReference type="PANTHER" id="PTHR34386">
    <property type="entry name" value="GLUTAREDOXIN"/>
    <property type="match status" value="1"/>
</dbReference>
<dbReference type="RefSeq" id="WP_060594975.1">
    <property type="nucleotide sequence ID" value="NZ_CP031418.1"/>
</dbReference>
<keyword evidence="9" id="KW-0614">Plasmid</keyword>
<accession>A0A0H5P8Z3</accession>
<dbReference type="InterPro" id="IPR002109">
    <property type="entry name" value="Glutaredoxin"/>
</dbReference>
<proteinExistence type="inferred from homology"/>
<keyword evidence="7" id="KW-0676">Redox-active center</keyword>
<evidence type="ECO:0000256" key="5">
    <source>
        <dbReference type="ARBA" id="ARBA00022982"/>
    </source>
</evidence>
<evidence type="ECO:0000313" key="10">
    <source>
        <dbReference type="Proteomes" id="UP000057820"/>
    </source>
</evidence>
<evidence type="ECO:0000256" key="3">
    <source>
        <dbReference type="ARBA" id="ARBA00017945"/>
    </source>
</evidence>
<evidence type="ECO:0000256" key="4">
    <source>
        <dbReference type="ARBA" id="ARBA00022448"/>
    </source>
</evidence>
<comment type="function">
    <text evidence="1">Electron transport system for the ribonucleotide reductase system NrdEF.</text>
</comment>
<sequence>MEIKVYTRPNCQPCKATKKKLDQLGAVYTLVDVTEDAEARDAIRALGYKQAPVVVAGDQHWSGFSPDNLKWAAAVQKGVA</sequence>
<evidence type="ECO:0000256" key="6">
    <source>
        <dbReference type="ARBA" id="ARBA00023157"/>
    </source>
</evidence>
<dbReference type="NCBIfam" id="TIGR02194">
    <property type="entry name" value="GlrX_NrdH"/>
    <property type="match status" value="1"/>
</dbReference>
<evidence type="ECO:0000256" key="1">
    <source>
        <dbReference type="ARBA" id="ARBA00002292"/>
    </source>
</evidence>
<dbReference type="AlphaFoldDB" id="A0A0H5P8Z3"/>
<dbReference type="InterPro" id="IPR051548">
    <property type="entry name" value="Grx-like_ET"/>
</dbReference>
<dbReference type="KEGG" id="nfr:ERS450000_05984"/>
<reference evidence="10" key="1">
    <citation type="submission" date="2015-03" db="EMBL/GenBank/DDBJ databases">
        <authorList>
            <consortium name="Pathogen Informatics"/>
        </authorList>
    </citation>
    <scope>NUCLEOTIDE SEQUENCE [LARGE SCALE GENOMIC DNA]</scope>
    <source>
        <strain evidence="10">NCTC11134</strain>
        <plasmid evidence="10">2</plasmid>
    </source>
</reference>
<dbReference type="CDD" id="cd02976">
    <property type="entry name" value="NrdH"/>
    <property type="match status" value="1"/>
</dbReference>
<keyword evidence="4" id="KW-0813">Transport</keyword>
<dbReference type="PROSITE" id="PS51354">
    <property type="entry name" value="GLUTAREDOXIN_2"/>
    <property type="match status" value="1"/>
</dbReference>
<evidence type="ECO:0000256" key="7">
    <source>
        <dbReference type="ARBA" id="ARBA00023284"/>
    </source>
</evidence>